<feature type="transmembrane region" description="Helical" evidence="1">
    <location>
        <begin position="6"/>
        <end position="27"/>
    </location>
</feature>
<feature type="transmembrane region" description="Helical" evidence="1">
    <location>
        <begin position="39"/>
        <end position="58"/>
    </location>
</feature>
<comment type="caution">
    <text evidence="2">The sequence shown here is derived from an EMBL/GenBank/DDBJ whole genome shotgun (WGS) entry which is preliminary data.</text>
</comment>
<evidence type="ECO:0000313" key="2">
    <source>
        <dbReference type="EMBL" id="RNB77139.1"/>
    </source>
</evidence>
<evidence type="ECO:0000313" key="3">
    <source>
        <dbReference type="Proteomes" id="UP000281915"/>
    </source>
</evidence>
<feature type="transmembrane region" description="Helical" evidence="1">
    <location>
        <begin position="86"/>
        <end position="104"/>
    </location>
</feature>
<dbReference type="Pfam" id="PF05437">
    <property type="entry name" value="AzlD"/>
    <property type="match status" value="1"/>
</dbReference>
<name>A0A3M8CNJ0_9BACL</name>
<accession>A0A3M8CNJ0</accession>
<dbReference type="InterPro" id="IPR008407">
    <property type="entry name" value="Brnchd-chn_aa_trnsp_AzlD"/>
</dbReference>
<proteinExistence type="predicted"/>
<reference evidence="2 3" key="1">
    <citation type="submission" date="2018-10" db="EMBL/GenBank/DDBJ databases">
        <title>Phylogenomics of Brevibacillus.</title>
        <authorList>
            <person name="Dunlap C."/>
        </authorList>
    </citation>
    <scope>NUCLEOTIDE SEQUENCE [LARGE SCALE GENOMIC DNA]</scope>
    <source>
        <strain evidence="2 3">JCM 15085</strain>
    </source>
</reference>
<gene>
    <name evidence="2" type="ORF">EDM58_16055</name>
</gene>
<protein>
    <submittedName>
        <fullName evidence="2">AzlD domain-containing protein</fullName>
    </submittedName>
</protein>
<keyword evidence="1" id="KW-0472">Membrane</keyword>
<dbReference type="EMBL" id="RHHT01000032">
    <property type="protein sequence ID" value="RNB77139.1"/>
    <property type="molecule type" value="Genomic_DNA"/>
</dbReference>
<keyword evidence="1" id="KW-1133">Transmembrane helix</keyword>
<dbReference type="AlphaFoldDB" id="A0A3M8CNJ0"/>
<evidence type="ECO:0000256" key="1">
    <source>
        <dbReference type="SAM" id="Phobius"/>
    </source>
</evidence>
<organism evidence="2 3">
    <name type="scientific">Brevibacillus panacihumi</name>
    <dbReference type="NCBI Taxonomy" id="497735"/>
    <lineage>
        <taxon>Bacteria</taxon>
        <taxon>Bacillati</taxon>
        <taxon>Bacillota</taxon>
        <taxon>Bacilli</taxon>
        <taxon>Bacillales</taxon>
        <taxon>Paenibacillaceae</taxon>
        <taxon>Brevibacillus</taxon>
    </lineage>
</organism>
<dbReference type="Proteomes" id="UP000281915">
    <property type="component" value="Unassembled WGS sequence"/>
</dbReference>
<sequence>MNDKIIWIILLMALITYLTRFPMLLISSRWEIPDWLRRGLAMVPVGVFSSMTIPPILFHMREGAWSPEYIVAGTVSLAVGLWRKQIVWALVAGVVVIALYRQAVGML</sequence>
<keyword evidence="1" id="KW-0812">Transmembrane</keyword>
<dbReference type="RefSeq" id="WP_122914244.1">
    <property type="nucleotide sequence ID" value="NZ_JBCNED010000030.1"/>
</dbReference>